<dbReference type="GO" id="GO:0003677">
    <property type="term" value="F:DNA binding"/>
    <property type="evidence" value="ECO:0007669"/>
    <property type="project" value="InterPro"/>
</dbReference>
<dbReference type="InterPro" id="IPR046847">
    <property type="entry name" value="Xre-like_HTH"/>
</dbReference>
<dbReference type="InterPro" id="IPR024467">
    <property type="entry name" value="Xre/MbcA/ParS-like_toxin-bd"/>
</dbReference>
<feature type="domain" description="Antitoxin Xre-like helix-turn-helix" evidence="2">
    <location>
        <begin position="15"/>
        <end position="73"/>
    </location>
</feature>
<name>A0A1I4RUP7_9BURK</name>
<dbReference type="RefSeq" id="WP_245774391.1">
    <property type="nucleotide sequence ID" value="NZ_FOTW01000023.1"/>
</dbReference>
<dbReference type="EMBL" id="FOTW01000023">
    <property type="protein sequence ID" value="SFM55962.1"/>
    <property type="molecule type" value="Genomic_DNA"/>
</dbReference>
<gene>
    <name evidence="3" type="ORF">SAMN02982985_04502</name>
</gene>
<dbReference type="STRING" id="758825.SAMN02982985_04502"/>
<keyword evidence="4" id="KW-1185">Reference proteome</keyword>
<dbReference type="AlphaFoldDB" id="A0A1I4RUP7"/>
<organism evidence="3 4">
    <name type="scientific">Rugamonas rubra</name>
    <dbReference type="NCBI Taxonomy" id="758825"/>
    <lineage>
        <taxon>Bacteria</taxon>
        <taxon>Pseudomonadati</taxon>
        <taxon>Pseudomonadota</taxon>
        <taxon>Betaproteobacteria</taxon>
        <taxon>Burkholderiales</taxon>
        <taxon>Oxalobacteraceae</taxon>
        <taxon>Telluria group</taxon>
        <taxon>Rugamonas</taxon>
    </lineage>
</organism>
<dbReference type="Pfam" id="PF09722">
    <property type="entry name" value="Xre_MbcA_ParS_C"/>
    <property type="match status" value="1"/>
</dbReference>
<evidence type="ECO:0000259" key="2">
    <source>
        <dbReference type="Pfam" id="PF20432"/>
    </source>
</evidence>
<dbReference type="Pfam" id="PF20432">
    <property type="entry name" value="Xre-like-HTH"/>
    <property type="match status" value="1"/>
</dbReference>
<feature type="domain" description="Antitoxin Xre/MbcA/ParS-like toxin-binding" evidence="1">
    <location>
        <begin position="96"/>
        <end position="139"/>
    </location>
</feature>
<evidence type="ECO:0000313" key="4">
    <source>
        <dbReference type="Proteomes" id="UP000199470"/>
    </source>
</evidence>
<evidence type="ECO:0000259" key="1">
    <source>
        <dbReference type="Pfam" id="PF09722"/>
    </source>
</evidence>
<dbReference type="Proteomes" id="UP000199470">
    <property type="component" value="Unassembled WGS sequence"/>
</dbReference>
<evidence type="ECO:0000313" key="3">
    <source>
        <dbReference type="EMBL" id="SFM55962.1"/>
    </source>
</evidence>
<sequence>MKIVDDNVYLMNAADRIELIRRGVPAAHLAVLSVKMGMPEGRLLALLGMSRATVNRKVRENQPLAPDESERVLGVESLIGQVDAMVRESGEPAGFDPARWVAGWLATPVPALNGRTPASYLDTMEGQKLLSDLLAMAQSGAYA</sequence>
<proteinExistence type="predicted"/>
<reference evidence="3 4" key="1">
    <citation type="submission" date="2016-10" db="EMBL/GenBank/DDBJ databases">
        <authorList>
            <person name="de Groot N.N."/>
        </authorList>
    </citation>
    <scope>NUCLEOTIDE SEQUENCE [LARGE SCALE GENOMIC DNA]</scope>
    <source>
        <strain evidence="3 4">ATCC 43154</strain>
    </source>
</reference>
<accession>A0A1I4RUP7</accession>
<protein>
    <submittedName>
        <fullName evidence="3">Putative toxin-antitoxin system antitoxin component, TIGR02293 family</fullName>
    </submittedName>
</protein>